<protein>
    <submittedName>
        <fullName evidence="1">Terminase large subunit</fullName>
    </submittedName>
</protein>
<proteinExistence type="predicted"/>
<reference evidence="1" key="1">
    <citation type="journal article" date="2021" name="Proc. Natl. Acad. Sci. U.S.A.">
        <title>A Catalog of Tens of Thousands of Viruses from Human Metagenomes Reveals Hidden Associations with Chronic Diseases.</title>
        <authorList>
            <person name="Tisza M.J."/>
            <person name="Buck C.B."/>
        </authorList>
    </citation>
    <scope>NUCLEOTIDE SEQUENCE</scope>
    <source>
        <strain evidence="1">CtS1E53</strain>
    </source>
</reference>
<sequence>MVGFRDLTDELHGKWMQHILYGTTDYTLQAHRLSYKSSCLSVALAMWCVLHHGENALFMRKTDADTVESIAQAKKVFDNEGFRYMAALLLRTNVELVKSTANSLTVNVYDSPRGAEQLLGCGCGGSMTGKHANLIVCDDVVNLQDRVSRAERERTKAVVQELRNIVTRDGRIVFIGTPWHKEDAFTLVAEPERHDCYTTGLITTEKLAELKSSMSPSLFAANYELRHIAAENALFDIHPGHTDNPALLRDGIAHIDAAYGGEDYTALTCAKRRGDTLYLYGRLWRAHVDTVLDAALTECQRLQCAPVYCESNGDKGYLGKEIRNRGQEARIYAEYQNKYLKISTYLRKWWRNIVFLDGTDRAYIAQIMDYTEDAEHDDAPDSAAVACRLLDKDRRSLLGE</sequence>
<dbReference type="Gene3D" id="3.40.50.300">
    <property type="entry name" value="P-loop containing nucleotide triphosphate hydrolases"/>
    <property type="match status" value="1"/>
</dbReference>
<dbReference type="InterPro" id="IPR027417">
    <property type="entry name" value="P-loop_NTPase"/>
</dbReference>
<organism evidence="1">
    <name type="scientific">Siphoviridae sp. ctS1E53</name>
    <dbReference type="NCBI Taxonomy" id="2826340"/>
    <lineage>
        <taxon>Viruses</taxon>
        <taxon>Duplodnaviria</taxon>
        <taxon>Heunggongvirae</taxon>
        <taxon>Uroviricota</taxon>
        <taxon>Caudoviricetes</taxon>
    </lineage>
</organism>
<evidence type="ECO:0000313" key="1">
    <source>
        <dbReference type="EMBL" id="DAD80624.1"/>
    </source>
</evidence>
<dbReference type="EMBL" id="BK014885">
    <property type="protein sequence ID" value="DAD80624.1"/>
    <property type="molecule type" value="Genomic_DNA"/>
</dbReference>
<accession>A0A8S5MEM2</accession>
<name>A0A8S5MEM2_9CAUD</name>